<sequence length="141" mass="15061">MPVRSTPTPPDAAPDRAHRAEAPRSSGTPRQNATTPARTRTSAAWVGACVGVLVLVMLVIFMLQNTAPVEVAFLGMSGAAPLALVLLIAGLGVGIVVLTLGGLRIAQLRRRLKSDRTEPAMVRPRWQPPTGNRPAQPRFER</sequence>
<dbReference type="KEGG" id="cfi:Celf_3358"/>
<keyword evidence="2 6" id="KW-0812">Transmembrane</keyword>
<feature type="transmembrane region" description="Helical" evidence="6">
    <location>
        <begin position="43"/>
        <end position="63"/>
    </location>
</feature>
<evidence type="ECO:0000256" key="5">
    <source>
        <dbReference type="SAM" id="MobiDB-lite"/>
    </source>
</evidence>
<dbReference type="Pfam" id="PF06305">
    <property type="entry name" value="LapA_dom"/>
    <property type="match status" value="1"/>
</dbReference>
<dbReference type="HOGENOM" id="CLU_1821918_0_0_11"/>
<organism evidence="8 9">
    <name type="scientific">Cellulomonas fimi (strain ATCC 484 / DSM 20113 / JCM 1341 / CCUG 24087 / LMG 16345 / NBRC 15513 / NCIMB 8980 / NCTC 7547 / NRS-133)</name>
    <dbReference type="NCBI Taxonomy" id="590998"/>
    <lineage>
        <taxon>Bacteria</taxon>
        <taxon>Bacillati</taxon>
        <taxon>Actinomycetota</taxon>
        <taxon>Actinomycetes</taxon>
        <taxon>Micrococcales</taxon>
        <taxon>Cellulomonadaceae</taxon>
        <taxon>Cellulomonas</taxon>
    </lineage>
</organism>
<reference evidence="8 9" key="1">
    <citation type="submission" date="2011-04" db="EMBL/GenBank/DDBJ databases">
        <title>Complete sequence of Cellulomonas fimi ATCC 484.</title>
        <authorList>
            <consortium name="US DOE Joint Genome Institute"/>
            <person name="Lucas S."/>
            <person name="Han J."/>
            <person name="Lapidus A."/>
            <person name="Cheng J.-F."/>
            <person name="Goodwin L."/>
            <person name="Pitluck S."/>
            <person name="Peters L."/>
            <person name="Chertkov O."/>
            <person name="Detter J.C."/>
            <person name="Han C."/>
            <person name="Tapia R."/>
            <person name="Land M."/>
            <person name="Hauser L."/>
            <person name="Kyrpides N."/>
            <person name="Ivanova N."/>
            <person name="Ovchinnikova G."/>
            <person name="Pagani I."/>
            <person name="Mead D."/>
            <person name="Brumm P."/>
            <person name="Woyke T."/>
        </authorList>
    </citation>
    <scope>NUCLEOTIDE SEQUENCE [LARGE SCALE GENOMIC DNA]</scope>
    <source>
        <strain evidence="9">ATCC 484 / DSM 20113 / JCM 1341 / NBRC 15513 / NCIMB 8980 / NCTC 7547</strain>
    </source>
</reference>
<dbReference type="InterPro" id="IPR010445">
    <property type="entry name" value="LapA_dom"/>
</dbReference>
<feature type="region of interest" description="Disordered" evidence="5">
    <location>
        <begin position="116"/>
        <end position="141"/>
    </location>
</feature>
<dbReference type="GO" id="GO:0005886">
    <property type="term" value="C:plasma membrane"/>
    <property type="evidence" value="ECO:0007669"/>
    <property type="project" value="InterPro"/>
</dbReference>
<dbReference type="STRING" id="590998.Celf_3358"/>
<dbReference type="eggNOG" id="COG5416">
    <property type="taxonomic scope" value="Bacteria"/>
</dbReference>
<dbReference type="Proteomes" id="UP000008460">
    <property type="component" value="Chromosome"/>
</dbReference>
<evidence type="ECO:0000256" key="2">
    <source>
        <dbReference type="ARBA" id="ARBA00022692"/>
    </source>
</evidence>
<keyword evidence="1" id="KW-1003">Cell membrane</keyword>
<dbReference type="RefSeq" id="WP_013772495.1">
    <property type="nucleotide sequence ID" value="NC_015514.1"/>
</dbReference>
<protein>
    <recommendedName>
        <fullName evidence="7">Lipopolysaccharide assembly protein A domain-containing protein</fullName>
    </recommendedName>
</protein>
<keyword evidence="3 6" id="KW-1133">Transmembrane helix</keyword>
<feature type="compositionally biased region" description="Basic and acidic residues" evidence="5">
    <location>
        <begin position="13"/>
        <end position="22"/>
    </location>
</feature>
<evidence type="ECO:0000256" key="3">
    <source>
        <dbReference type="ARBA" id="ARBA00022989"/>
    </source>
</evidence>
<evidence type="ECO:0000256" key="1">
    <source>
        <dbReference type="ARBA" id="ARBA00022475"/>
    </source>
</evidence>
<evidence type="ECO:0000313" key="8">
    <source>
        <dbReference type="EMBL" id="AEE47471.1"/>
    </source>
</evidence>
<keyword evidence="4 6" id="KW-0472">Membrane</keyword>
<evidence type="ECO:0000313" key="9">
    <source>
        <dbReference type="Proteomes" id="UP000008460"/>
    </source>
</evidence>
<proteinExistence type="predicted"/>
<gene>
    <name evidence="8" type="ordered locus">Celf_3358</name>
</gene>
<evidence type="ECO:0000256" key="6">
    <source>
        <dbReference type="SAM" id="Phobius"/>
    </source>
</evidence>
<dbReference type="AlphaFoldDB" id="F4H1Q1"/>
<evidence type="ECO:0000259" key="7">
    <source>
        <dbReference type="Pfam" id="PF06305"/>
    </source>
</evidence>
<dbReference type="EMBL" id="CP002666">
    <property type="protein sequence ID" value="AEE47471.1"/>
    <property type="molecule type" value="Genomic_DNA"/>
</dbReference>
<keyword evidence="9" id="KW-1185">Reference proteome</keyword>
<feature type="domain" description="Lipopolysaccharide assembly protein A" evidence="7">
    <location>
        <begin position="64"/>
        <end position="115"/>
    </location>
</feature>
<feature type="transmembrane region" description="Helical" evidence="6">
    <location>
        <begin position="83"/>
        <end position="106"/>
    </location>
</feature>
<evidence type="ECO:0000256" key="4">
    <source>
        <dbReference type="ARBA" id="ARBA00023136"/>
    </source>
</evidence>
<accession>F4H1Q1</accession>
<name>F4H1Q1_CELFA</name>
<feature type="region of interest" description="Disordered" evidence="5">
    <location>
        <begin position="1"/>
        <end position="40"/>
    </location>
</feature>